<keyword evidence="2 3" id="KW-0786">Thiamine pyrophosphate</keyword>
<dbReference type="PANTHER" id="PTHR18968">
    <property type="entry name" value="THIAMINE PYROPHOSPHATE ENZYMES"/>
    <property type="match status" value="1"/>
</dbReference>
<dbReference type="Pfam" id="PF02776">
    <property type="entry name" value="TPP_enzyme_N"/>
    <property type="match status" value="1"/>
</dbReference>
<dbReference type="InterPro" id="IPR029061">
    <property type="entry name" value="THDP-binding"/>
</dbReference>
<dbReference type="InterPro" id="IPR011766">
    <property type="entry name" value="TPP_enzyme_TPP-bd"/>
</dbReference>
<dbReference type="InterPro" id="IPR045229">
    <property type="entry name" value="TPP_enz"/>
</dbReference>
<name>A0A6J6WJA7_9ZZZZ</name>
<evidence type="ECO:0000256" key="3">
    <source>
        <dbReference type="RuleBase" id="RU362132"/>
    </source>
</evidence>
<dbReference type="GO" id="GO:0000287">
    <property type="term" value="F:magnesium ion binding"/>
    <property type="evidence" value="ECO:0007669"/>
    <property type="project" value="InterPro"/>
</dbReference>
<protein>
    <submittedName>
        <fullName evidence="7">Unannotated protein</fullName>
    </submittedName>
</protein>
<reference evidence="7" key="1">
    <citation type="submission" date="2020-05" db="EMBL/GenBank/DDBJ databases">
        <authorList>
            <person name="Chiriac C."/>
            <person name="Salcher M."/>
            <person name="Ghai R."/>
            <person name="Kavagutti S V."/>
        </authorList>
    </citation>
    <scope>NUCLEOTIDE SEQUENCE</scope>
</reference>
<evidence type="ECO:0000259" key="4">
    <source>
        <dbReference type="Pfam" id="PF00205"/>
    </source>
</evidence>
<dbReference type="InterPro" id="IPR012000">
    <property type="entry name" value="Thiamin_PyroP_enz_cen_dom"/>
</dbReference>
<organism evidence="7">
    <name type="scientific">freshwater metagenome</name>
    <dbReference type="NCBI Taxonomy" id="449393"/>
    <lineage>
        <taxon>unclassified sequences</taxon>
        <taxon>metagenomes</taxon>
        <taxon>ecological metagenomes</taxon>
    </lineage>
</organism>
<dbReference type="GO" id="GO:0003984">
    <property type="term" value="F:acetolactate synthase activity"/>
    <property type="evidence" value="ECO:0007669"/>
    <property type="project" value="TreeGrafter"/>
</dbReference>
<dbReference type="GO" id="GO:0009099">
    <property type="term" value="P:L-valine biosynthetic process"/>
    <property type="evidence" value="ECO:0007669"/>
    <property type="project" value="TreeGrafter"/>
</dbReference>
<evidence type="ECO:0000256" key="2">
    <source>
        <dbReference type="ARBA" id="ARBA00023052"/>
    </source>
</evidence>
<dbReference type="SUPFAM" id="SSF52467">
    <property type="entry name" value="DHS-like NAD/FAD-binding domain"/>
    <property type="match status" value="1"/>
</dbReference>
<evidence type="ECO:0000259" key="6">
    <source>
        <dbReference type="Pfam" id="PF02776"/>
    </source>
</evidence>
<dbReference type="InterPro" id="IPR029035">
    <property type="entry name" value="DHS-like_NAD/FAD-binding_dom"/>
</dbReference>
<proteinExistence type="inferred from homology"/>
<comment type="similarity">
    <text evidence="1 3">Belongs to the TPP enzyme family.</text>
</comment>
<feature type="domain" description="Thiamine pyrophosphate enzyme N-terminal TPP-binding" evidence="6">
    <location>
        <begin position="1"/>
        <end position="122"/>
    </location>
</feature>
<dbReference type="CDD" id="cd00568">
    <property type="entry name" value="TPP_enzymes"/>
    <property type="match status" value="1"/>
</dbReference>
<evidence type="ECO:0000256" key="1">
    <source>
        <dbReference type="ARBA" id="ARBA00007812"/>
    </source>
</evidence>
<accession>A0A6J6WJA7</accession>
<dbReference type="EMBL" id="CAFAAG010000001">
    <property type="protein sequence ID" value="CAB4783335.1"/>
    <property type="molecule type" value="Genomic_DNA"/>
</dbReference>
<dbReference type="GO" id="GO:0050660">
    <property type="term" value="F:flavin adenine dinucleotide binding"/>
    <property type="evidence" value="ECO:0007669"/>
    <property type="project" value="TreeGrafter"/>
</dbReference>
<feature type="domain" description="Thiamine pyrophosphate enzyme TPP-binding" evidence="5">
    <location>
        <begin position="396"/>
        <end position="523"/>
    </location>
</feature>
<sequence length="586" mass="63845">MTHADQMIQWLHEMGYTHCFFVSGGNSMHLLNAARQKMTCVPVVHEVSGGIAAEYFNESHLSQGKAFVLVTAGPGLTNLVTALAGAYLESRELLVLGGQVKSSDLATNGLRQRGIQEIDGVAISRPISKTVFRVEQPISQKLFTDLVRQTSEGRKGPVVIEVCLDAQGAPVQSDSSSSHAITDEVLSVAMPSLAEVNQIRSMLAKSLKPMLLLGGGISRKDCAELLPLFEKWGIPVTTTWNAADRMDSGRDLYFGRPNTWGQRSSNLIIQQADLLIAAGTRLGLQQTGFNWSEFVPNGDVVQIDLDKGELEKGHPKLVHAICADATSTLRAIFEDASQIPDWSKWRSHARRIRKELPLSEEVNGHHQGFLNPFDFALTLSDLCESTDTIVPCSSGGAFTVMMQAFNQKGGQTIITNKGLASMGYGLAGAIGAALADRTRRSVLVEGDGGFSQNLQELATVAVQKLNLKMFIFANNGYASIRMTQKNYFDGAYLGCDVESGLGFPDWQILARAFGIDSMTLSEGFQSDPSFLESWKNANSCLYVVPIHPEQTYFPKIASQVTASGSMESAPLHKMTPVILDEDLYRF</sequence>
<dbReference type="GO" id="GO:0030976">
    <property type="term" value="F:thiamine pyrophosphate binding"/>
    <property type="evidence" value="ECO:0007669"/>
    <property type="project" value="InterPro"/>
</dbReference>
<dbReference type="AlphaFoldDB" id="A0A6J6WJA7"/>
<dbReference type="Pfam" id="PF02775">
    <property type="entry name" value="TPP_enzyme_C"/>
    <property type="match status" value="1"/>
</dbReference>
<feature type="domain" description="Thiamine pyrophosphate enzyme central" evidence="4">
    <location>
        <begin position="197"/>
        <end position="332"/>
    </location>
</feature>
<dbReference type="GO" id="GO:0009097">
    <property type="term" value="P:isoleucine biosynthetic process"/>
    <property type="evidence" value="ECO:0007669"/>
    <property type="project" value="TreeGrafter"/>
</dbReference>
<dbReference type="Pfam" id="PF00205">
    <property type="entry name" value="TPP_enzyme_M"/>
    <property type="match status" value="1"/>
</dbReference>
<evidence type="ECO:0000313" key="7">
    <source>
        <dbReference type="EMBL" id="CAB4783335.1"/>
    </source>
</evidence>
<dbReference type="SUPFAM" id="SSF52518">
    <property type="entry name" value="Thiamin diphosphate-binding fold (THDP-binding)"/>
    <property type="match status" value="2"/>
</dbReference>
<dbReference type="GO" id="GO:0005948">
    <property type="term" value="C:acetolactate synthase complex"/>
    <property type="evidence" value="ECO:0007669"/>
    <property type="project" value="TreeGrafter"/>
</dbReference>
<dbReference type="PANTHER" id="PTHR18968:SF142">
    <property type="entry name" value="ACETOLACTATE SYNTHASE"/>
    <property type="match status" value="1"/>
</dbReference>
<dbReference type="InterPro" id="IPR012001">
    <property type="entry name" value="Thiamin_PyroP_enz_TPP-bd_dom"/>
</dbReference>
<dbReference type="Gene3D" id="3.40.50.970">
    <property type="match status" value="2"/>
</dbReference>
<gene>
    <name evidence="7" type="ORF">UFOPK2975_00049</name>
</gene>
<dbReference type="CDD" id="cd07035">
    <property type="entry name" value="TPP_PYR_POX_like"/>
    <property type="match status" value="1"/>
</dbReference>
<dbReference type="Gene3D" id="3.40.50.1220">
    <property type="entry name" value="TPP-binding domain"/>
    <property type="match status" value="1"/>
</dbReference>
<evidence type="ECO:0000259" key="5">
    <source>
        <dbReference type="Pfam" id="PF02775"/>
    </source>
</evidence>